<evidence type="ECO:0000313" key="3">
    <source>
        <dbReference type="Proteomes" id="UP001165492"/>
    </source>
</evidence>
<proteinExistence type="predicted"/>
<organism evidence="2 3">
    <name type="scientific">Pelosinus baikalensis</name>
    <dbReference type="NCBI Taxonomy" id="2892015"/>
    <lineage>
        <taxon>Bacteria</taxon>
        <taxon>Bacillati</taxon>
        <taxon>Bacillota</taxon>
        <taxon>Negativicutes</taxon>
        <taxon>Selenomonadales</taxon>
        <taxon>Sporomusaceae</taxon>
        <taxon>Pelosinus</taxon>
    </lineage>
</organism>
<feature type="coiled-coil region" evidence="1">
    <location>
        <begin position="39"/>
        <end position="72"/>
    </location>
</feature>
<evidence type="ECO:0000313" key="2">
    <source>
        <dbReference type="EMBL" id="MCC5465387.1"/>
    </source>
</evidence>
<protein>
    <recommendedName>
        <fullName evidence="4">DUF3967 domain-containing protein</fullName>
    </recommendedName>
</protein>
<sequence>MLLKFLVTPTEFTQAITEGIQTVVAQAINQAVTPLYNEMRQMEERQREEITKNQEANRLQQLAINRENQKSDEMLDKMLRQSQNIQQMKIRLEKPWWKFWE</sequence>
<keyword evidence="1" id="KW-0175">Coiled coil</keyword>
<evidence type="ECO:0000256" key="1">
    <source>
        <dbReference type="SAM" id="Coils"/>
    </source>
</evidence>
<evidence type="ECO:0008006" key="4">
    <source>
        <dbReference type="Google" id="ProtNLM"/>
    </source>
</evidence>
<comment type="caution">
    <text evidence="2">The sequence shown here is derived from an EMBL/GenBank/DDBJ whole genome shotgun (WGS) entry which is preliminary data.</text>
</comment>
<reference evidence="2" key="1">
    <citation type="submission" date="2021-11" db="EMBL/GenBank/DDBJ databases">
        <title>Description of a new species Pelosinus isolated from the bottom sediments of Lake Baikal.</title>
        <authorList>
            <person name="Zakharyuk A."/>
        </authorList>
    </citation>
    <scope>NUCLEOTIDE SEQUENCE</scope>
    <source>
        <strain evidence="2">Bkl1</strain>
    </source>
</reference>
<dbReference type="Proteomes" id="UP001165492">
    <property type="component" value="Unassembled WGS sequence"/>
</dbReference>
<keyword evidence="3" id="KW-1185">Reference proteome</keyword>
<gene>
    <name evidence="2" type="ORF">LMF89_08415</name>
</gene>
<accession>A0ABS8HR34</accession>
<name>A0ABS8HR34_9FIRM</name>
<dbReference type="EMBL" id="JAJHJB010000008">
    <property type="protein sequence ID" value="MCC5465387.1"/>
    <property type="molecule type" value="Genomic_DNA"/>
</dbReference>